<dbReference type="Pfam" id="PF09186">
    <property type="entry name" value="DUF1949"/>
    <property type="match status" value="1"/>
</dbReference>
<dbReference type="Pfam" id="PF01205">
    <property type="entry name" value="Impact_N"/>
    <property type="match status" value="1"/>
</dbReference>
<dbReference type="SUPFAM" id="SSF54211">
    <property type="entry name" value="Ribosomal protein S5 domain 2-like"/>
    <property type="match status" value="1"/>
</dbReference>
<dbReference type="Proteomes" id="UP000270530">
    <property type="component" value="Chromosome"/>
</dbReference>
<dbReference type="InterPro" id="IPR020568">
    <property type="entry name" value="Ribosomal_Su5_D2-typ_SF"/>
</dbReference>
<dbReference type="InterPro" id="IPR015269">
    <property type="entry name" value="UPF0029_Impact_C"/>
</dbReference>
<evidence type="ECO:0000313" key="4">
    <source>
        <dbReference type="EMBL" id="BBD80316.1"/>
    </source>
</evidence>
<keyword evidence="5" id="KW-1185">Reference proteome</keyword>
<organism evidence="4 5">
    <name type="scientific">Aerosticca soli</name>
    <dbReference type="NCBI Taxonomy" id="2010829"/>
    <lineage>
        <taxon>Bacteria</taxon>
        <taxon>Pseudomonadati</taxon>
        <taxon>Pseudomonadota</taxon>
        <taxon>Gammaproteobacteria</taxon>
        <taxon>Lysobacterales</taxon>
        <taxon>Rhodanobacteraceae</taxon>
        <taxon>Aerosticca</taxon>
    </lineage>
</organism>
<dbReference type="InterPro" id="IPR020569">
    <property type="entry name" value="UPF0029_Impact_CS"/>
</dbReference>
<dbReference type="InterPro" id="IPR036956">
    <property type="entry name" value="Impact_N_sf"/>
</dbReference>
<dbReference type="GO" id="GO:0032561">
    <property type="term" value="F:guanyl ribonucleotide binding"/>
    <property type="evidence" value="ECO:0007669"/>
    <property type="project" value="UniProtKB-ARBA"/>
</dbReference>
<dbReference type="KEGG" id="rbd:ALSL_1663"/>
<reference evidence="5" key="2">
    <citation type="submission" date="2018-06" db="EMBL/GenBank/DDBJ databases">
        <title>Genome sequence of Rhodanobacteraceae bacterium strain Dysh456.</title>
        <authorList>
            <person name="Fukui M."/>
        </authorList>
    </citation>
    <scope>NUCLEOTIDE SEQUENCE [LARGE SCALE GENOMIC DNA]</scope>
    <source>
        <strain evidence="5">Dysh456</strain>
    </source>
</reference>
<dbReference type="AlphaFoldDB" id="A0A2Z6E5B8"/>
<dbReference type="Gene3D" id="3.30.230.30">
    <property type="entry name" value="Impact, N-terminal domain"/>
    <property type="match status" value="1"/>
</dbReference>
<reference evidence="5" key="1">
    <citation type="submission" date="2018-04" db="EMBL/GenBank/DDBJ databases">
        <authorList>
            <person name="Watanabe M."/>
            <person name="Kojima H."/>
        </authorList>
    </citation>
    <scope>NUCLEOTIDE SEQUENCE [LARGE SCALE GENOMIC DNA]</scope>
    <source>
        <strain evidence="5">Dysh456</strain>
    </source>
</reference>
<name>A0A2Z6E5B8_9GAMM</name>
<sequence>MGCPMCADLNAVQETSPQRFTLVAPARHILDIKKSRFLAQAIPIASPEAAHSALARIREPSATHHCWAWRLGDQYRFHDDGEPAGTAGRPILMAIDGQRMDGVLVVVARWFGGIKLGAGGLARAYGGAAAACLRLAERVPQVTRSRWHLRCPFDAWARIEARLQAFAPRIGQETFDAEGVVLELALPVAFVAAAQDCIRDASRGRAALVPLDADLPQT</sequence>
<dbReference type="InterPro" id="IPR001498">
    <property type="entry name" value="Impact_N"/>
</dbReference>
<dbReference type="GO" id="GO:0017111">
    <property type="term" value="F:ribonucleoside triphosphate phosphatase activity"/>
    <property type="evidence" value="ECO:0007669"/>
    <property type="project" value="UniProtKB-ARBA"/>
</dbReference>
<proteinExistence type="inferred from homology"/>
<evidence type="ECO:0000313" key="5">
    <source>
        <dbReference type="Proteomes" id="UP000270530"/>
    </source>
</evidence>
<dbReference type="PANTHER" id="PTHR16301:SF20">
    <property type="entry name" value="IMPACT FAMILY MEMBER YIGZ"/>
    <property type="match status" value="1"/>
</dbReference>
<dbReference type="Gene3D" id="3.30.70.240">
    <property type="match status" value="1"/>
</dbReference>
<gene>
    <name evidence="4" type="ORF">ALSL_1663</name>
</gene>
<protein>
    <submittedName>
        <fullName evidence="4">Protein co-occurring with transport systems</fullName>
    </submittedName>
</protein>
<evidence type="ECO:0000259" key="2">
    <source>
        <dbReference type="Pfam" id="PF01205"/>
    </source>
</evidence>
<dbReference type="EMBL" id="AP018560">
    <property type="protein sequence ID" value="BBD80316.1"/>
    <property type="molecule type" value="Genomic_DNA"/>
</dbReference>
<dbReference type="GO" id="GO:0006446">
    <property type="term" value="P:regulation of translational initiation"/>
    <property type="evidence" value="ECO:0007669"/>
    <property type="project" value="TreeGrafter"/>
</dbReference>
<dbReference type="SUPFAM" id="SSF54980">
    <property type="entry name" value="EF-G C-terminal domain-like"/>
    <property type="match status" value="1"/>
</dbReference>
<evidence type="ECO:0000259" key="3">
    <source>
        <dbReference type="Pfam" id="PF09186"/>
    </source>
</evidence>
<comment type="similarity">
    <text evidence="1">Belongs to the IMPACT family.</text>
</comment>
<dbReference type="InterPro" id="IPR023582">
    <property type="entry name" value="Impact"/>
</dbReference>
<dbReference type="PANTHER" id="PTHR16301">
    <property type="entry name" value="IMPACT-RELATED"/>
    <property type="match status" value="1"/>
</dbReference>
<dbReference type="PROSITE" id="PS00910">
    <property type="entry name" value="UPF0029"/>
    <property type="match status" value="1"/>
</dbReference>
<dbReference type="GO" id="GO:0005737">
    <property type="term" value="C:cytoplasm"/>
    <property type="evidence" value="ECO:0007669"/>
    <property type="project" value="TreeGrafter"/>
</dbReference>
<feature type="domain" description="Impact N-terminal" evidence="2">
    <location>
        <begin position="33"/>
        <end position="133"/>
    </location>
</feature>
<feature type="domain" description="UPF0029" evidence="3">
    <location>
        <begin position="149"/>
        <end position="205"/>
    </location>
</feature>
<dbReference type="InterPro" id="IPR035647">
    <property type="entry name" value="EFG_III/V"/>
</dbReference>
<dbReference type="GO" id="GO:0043168">
    <property type="term" value="F:anion binding"/>
    <property type="evidence" value="ECO:0007669"/>
    <property type="project" value="UniProtKB-ARBA"/>
</dbReference>
<evidence type="ECO:0000256" key="1">
    <source>
        <dbReference type="ARBA" id="ARBA00007665"/>
    </source>
</evidence>
<accession>A0A2Z6E5B8</accession>